<accession>A0A4D4KWC4</accession>
<protein>
    <recommendedName>
        <fullName evidence="3">Oxidoreductase FAD/NAD(P)-binding domain-containing protein</fullName>
    </recommendedName>
</protein>
<evidence type="ECO:0008006" key="3">
    <source>
        <dbReference type="Google" id="ProtNLM"/>
    </source>
</evidence>
<sequence>MSQLPDARAEFWYERDAAGETGARTGLMDLDGLDLPAGADAYLCGSLPFMRAARAQLLQAGVPARHIRYEVFGPDLWLAHAEG</sequence>
<dbReference type="SUPFAM" id="SSF52343">
    <property type="entry name" value="Ferredoxin reductase-like, C-terminal NADP-linked domain"/>
    <property type="match status" value="1"/>
</dbReference>
<dbReference type="EMBL" id="BJHW01000001">
    <property type="protein sequence ID" value="GDY50123.1"/>
    <property type="molecule type" value="Genomic_DNA"/>
</dbReference>
<organism evidence="1 2">
    <name type="scientific">Streptomyces violaceusniger</name>
    <dbReference type="NCBI Taxonomy" id="68280"/>
    <lineage>
        <taxon>Bacteria</taxon>
        <taxon>Bacillati</taxon>
        <taxon>Actinomycetota</taxon>
        <taxon>Actinomycetes</taxon>
        <taxon>Kitasatosporales</taxon>
        <taxon>Streptomycetaceae</taxon>
        <taxon>Streptomyces</taxon>
        <taxon>Streptomyces violaceusniger group</taxon>
    </lineage>
</organism>
<dbReference type="AlphaFoldDB" id="A0A4D4KWC4"/>
<dbReference type="Proteomes" id="UP000301309">
    <property type="component" value="Unassembled WGS sequence"/>
</dbReference>
<proteinExistence type="predicted"/>
<evidence type="ECO:0000313" key="2">
    <source>
        <dbReference type="Proteomes" id="UP000301309"/>
    </source>
</evidence>
<dbReference type="InterPro" id="IPR039261">
    <property type="entry name" value="FNR_nucleotide-bd"/>
</dbReference>
<name>A0A4D4KWC4_STRVO</name>
<reference evidence="1 2" key="1">
    <citation type="journal article" date="2020" name="Int. J. Syst. Evol. Microbiol.">
        <title>Reclassification of Streptomyces castelarensis and Streptomyces sporoclivatus as later heterotypic synonyms of Streptomyces antimycoticus.</title>
        <authorList>
            <person name="Komaki H."/>
            <person name="Tamura T."/>
        </authorList>
    </citation>
    <scope>NUCLEOTIDE SEQUENCE [LARGE SCALE GENOMIC DNA]</scope>
    <source>
        <strain evidence="1 2">NBRC 13459</strain>
    </source>
</reference>
<dbReference type="Gene3D" id="3.40.50.80">
    <property type="entry name" value="Nucleotide-binding domain of ferredoxin-NADP reductase (FNR) module"/>
    <property type="match status" value="1"/>
</dbReference>
<comment type="caution">
    <text evidence="1">The sequence shown here is derived from an EMBL/GenBank/DDBJ whole genome shotgun (WGS) entry which is preliminary data.</text>
</comment>
<evidence type="ECO:0000313" key="1">
    <source>
        <dbReference type="EMBL" id="GDY50123.1"/>
    </source>
</evidence>
<keyword evidence="2" id="KW-1185">Reference proteome</keyword>
<gene>
    <name evidence="1" type="ORF">SVIO_007460</name>
</gene>